<name>A0A3P5Y5D4_STRCB</name>
<evidence type="ECO:0000313" key="2">
    <source>
        <dbReference type="EMBL" id="VDC42026.1"/>
    </source>
</evidence>
<dbReference type="GO" id="GO:0042586">
    <property type="term" value="F:peptide deformylase activity"/>
    <property type="evidence" value="ECO:0007669"/>
    <property type="project" value="UniProtKB-EC"/>
</dbReference>
<dbReference type="Proteomes" id="UP000280759">
    <property type="component" value="Unassembled WGS sequence"/>
</dbReference>
<proteinExistence type="inferred from homology"/>
<dbReference type="InterPro" id="IPR036821">
    <property type="entry name" value="Peptide_deformylase_sf"/>
</dbReference>
<organism evidence="2 3">
    <name type="scientific">Streptococcus canis</name>
    <dbReference type="NCBI Taxonomy" id="1329"/>
    <lineage>
        <taxon>Bacteria</taxon>
        <taxon>Bacillati</taxon>
        <taxon>Bacillota</taxon>
        <taxon>Bacilli</taxon>
        <taxon>Lactobacillales</taxon>
        <taxon>Streptococcaceae</taxon>
        <taxon>Streptococcus</taxon>
    </lineage>
</organism>
<dbReference type="PANTHER" id="PTHR10458">
    <property type="entry name" value="PEPTIDE DEFORMYLASE"/>
    <property type="match status" value="1"/>
</dbReference>
<dbReference type="RefSeq" id="WP_125073861.1">
    <property type="nucleotide sequence ID" value="NZ_CP053792.1"/>
</dbReference>
<dbReference type="NCBIfam" id="NF006670">
    <property type="entry name" value="PRK09218.1"/>
    <property type="match status" value="1"/>
</dbReference>
<dbReference type="Pfam" id="PF01327">
    <property type="entry name" value="Pep_deformylase"/>
    <property type="match status" value="1"/>
</dbReference>
<dbReference type="Gene3D" id="3.90.45.10">
    <property type="entry name" value="Peptide deformylase"/>
    <property type="match status" value="1"/>
</dbReference>
<evidence type="ECO:0000313" key="3">
    <source>
        <dbReference type="Proteomes" id="UP000280759"/>
    </source>
</evidence>
<dbReference type="EC" id="3.5.1.88" evidence="2"/>
<dbReference type="AlphaFoldDB" id="A0A3P5Y5D4"/>
<dbReference type="CDD" id="cd00487">
    <property type="entry name" value="Pep_deformylase"/>
    <property type="match status" value="1"/>
</dbReference>
<reference evidence="2 3" key="1">
    <citation type="submission" date="2018-10" db="EMBL/GenBank/DDBJ databases">
        <authorList>
            <consortium name="Molecular Microbiology and Infection Unit (UMMI)"/>
            <person name="Machado M."/>
        </authorList>
    </citation>
    <scope>NUCLEOTIDE SEQUENCE [LARGE SCALE GENOMIC DNA]</scope>
    <source>
        <strain evidence="2">FMV2238.02</strain>
    </source>
</reference>
<accession>A0A3P5Y5D4</accession>
<dbReference type="EMBL" id="UXEP01000005">
    <property type="protein sequence ID" value="VDC42026.1"/>
    <property type="molecule type" value="Genomic_DNA"/>
</dbReference>
<comment type="similarity">
    <text evidence="1">Belongs to the polypeptide deformylase family.</text>
</comment>
<dbReference type="SUPFAM" id="SSF56420">
    <property type="entry name" value="Peptide deformylase"/>
    <property type="match status" value="1"/>
</dbReference>
<dbReference type="PRINTS" id="PR01576">
    <property type="entry name" value="PDEFORMYLASE"/>
</dbReference>
<sequence>MIREIVTDTFFLQQKSQAARKEDLWIGQDLQDTLSCHRDKCLGLAANMIGERKRVIIISMGFVDLVMFNPVMVSKKDAYQTEESCLSLTGSRKTQRYQSIIVEYLDLNWRPKWLSLTSLAAQICQHELDHLDGILI</sequence>
<evidence type="ECO:0000256" key="1">
    <source>
        <dbReference type="ARBA" id="ARBA00010759"/>
    </source>
</evidence>
<dbReference type="PANTHER" id="PTHR10458:SF22">
    <property type="entry name" value="PEPTIDE DEFORMYLASE"/>
    <property type="match status" value="1"/>
</dbReference>
<keyword evidence="2" id="KW-0378">Hydrolase</keyword>
<dbReference type="InterPro" id="IPR023635">
    <property type="entry name" value="Peptide_deformylase"/>
</dbReference>
<keyword evidence="3" id="KW-1185">Reference proteome</keyword>
<dbReference type="PIRSF" id="PIRSF004749">
    <property type="entry name" value="Pep_def"/>
    <property type="match status" value="1"/>
</dbReference>
<gene>
    <name evidence="2" type="primary">def2</name>
    <name evidence="2" type="ORF">FMV2238Y02_04700</name>
</gene>
<protein>
    <submittedName>
        <fullName evidence="2">Peptide deformylase 2</fullName>
        <ecNumber evidence="2">3.5.1.88</ecNumber>
    </submittedName>
</protein>